<gene>
    <name evidence="1" type="ORF">J2W49_004811</name>
</gene>
<dbReference type="RefSeq" id="WP_310321941.1">
    <property type="nucleotide sequence ID" value="NZ_JAVDWU010000014.1"/>
</dbReference>
<dbReference type="Proteomes" id="UP001265700">
    <property type="component" value="Unassembled WGS sequence"/>
</dbReference>
<comment type="caution">
    <text evidence="1">The sequence shown here is derived from an EMBL/GenBank/DDBJ whole genome shotgun (WGS) entry which is preliminary data.</text>
</comment>
<sequence>MLDAAERQLKLMAVRIGRLPAYSGPASTEHIVRKKVDNGMYLEKTSFDAVITDKNGLKIEVDCRVTEPAAGGLPAEISIEIPLSSEKRKVLENPCSLRGSDGGLEIEIKELWYHSIPAGITRRKHARGTFNINYAGQLWVRRTHWKSERRILRFLLSPVRFLKEHSKAEMVNYSSTPNMTVELFKLQTAELGEIRFIKFWSVHRVDTKGVAAEIRASFAAEIRYDEAASIDQLVSKMREVLTPLSILMRQAITLHGWIWEKGDGIQTMWFNPLDPNHAPDMAEQPVTDVCFPQEFGAHAQAVVEKFLQASPNTKEATTLLSVALAPHVKRSTAENFSALFGALEEIVALERLTNEERRKLRETDADLIAALLEKKYQIEATEHPSASVVAARLEGYAKSVESSGPSFSVRFEKFKAAYPGLSVYMSDLWPLQGSNKLPGLKQIRDSLAHGLRHEYSNQAIAVAHWHFARLAERLAFLVLGADMPRGIHLNSTLLGREPWYERAEWQAVQASAKWSS</sequence>
<dbReference type="EMBL" id="JAVDWU010000014">
    <property type="protein sequence ID" value="MDR7152833.1"/>
    <property type="molecule type" value="Genomic_DNA"/>
</dbReference>
<evidence type="ECO:0000313" key="2">
    <source>
        <dbReference type="Proteomes" id="UP001265700"/>
    </source>
</evidence>
<accession>A0ABU1WU60</accession>
<keyword evidence="2" id="KW-1185">Reference proteome</keyword>
<protein>
    <recommendedName>
        <fullName evidence="3">ApeA N-terminal domain-containing protein</fullName>
    </recommendedName>
</protein>
<proteinExistence type="predicted"/>
<organism evidence="1 2">
    <name type="scientific">Hydrogenophaga palleronii</name>
    <dbReference type="NCBI Taxonomy" id="65655"/>
    <lineage>
        <taxon>Bacteria</taxon>
        <taxon>Pseudomonadati</taxon>
        <taxon>Pseudomonadota</taxon>
        <taxon>Betaproteobacteria</taxon>
        <taxon>Burkholderiales</taxon>
        <taxon>Comamonadaceae</taxon>
        <taxon>Hydrogenophaga</taxon>
    </lineage>
</organism>
<name>A0ABU1WU60_9BURK</name>
<evidence type="ECO:0008006" key="3">
    <source>
        <dbReference type="Google" id="ProtNLM"/>
    </source>
</evidence>
<reference evidence="1 2" key="1">
    <citation type="submission" date="2023-07" db="EMBL/GenBank/DDBJ databases">
        <title>Sorghum-associated microbial communities from plants grown in Nebraska, USA.</title>
        <authorList>
            <person name="Schachtman D."/>
        </authorList>
    </citation>
    <scope>NUCLEOTIDE SEQUENCE [LARGE SCALE GENOMIC DNA]</scope>
    <source>
        <strain evidence="1 2">4249</strain>
    </source>
</reference>
<evidence type="ECO:0000313" key="1">
    <source>
        <dbReference type="EMBL" id="MDR7152833.1"/>
    </source>
</evidence>